<reference evidence="1 2" key="1">
    <citation type="submission" date="2020-08" db="EMBL/GenBank/DDBJ databases">
        <title>Genomic Encyclopedia of Type Strains, Phase IV (KMG-IV): sequencing the most valuable type-strain genomes for metagenomic binning, comparative biology and taxonomic classification.</title>
        <authorList>
            <person name="Goeker M."/>
        </authorList>
    </citation>
    <scope>NUCLEOTIDE SEQUENCE [LARGE SCALE GENOMIC DNA]</scope>
    <source>
        <strain evidence="1 2">DSM 40141</strain>
    </source>
</reference>
<gene>
    <name evidence="1" type="ORF">HNQ79_006741</name>
</gene>
<accession>A0A7X0HM74</accession>
<dbReference type="Pfam" id="PF19730">
    <property type="entry name" value="DUF6221"/>
    <property type="match status" value="1"/>
</dbReference>
<organism evidence="1 2">
    <name type="scientific">Streptomyces candidus</name>
    <dbReference type="NCBI Taxonomy" id="67283"/>
    <lineage>
        <taxon>Bacteria</taxon>
        <taxon>Bacillati</taxon>
        <taxon>Actinomycetota</taxon>
        <taxon>Actinomycetes</taxon>
        <taxon>Kitasatosporales</taxon>
        <taxon>Streptomycetaceae</taxon>
        <taxon>Streptomyces</taxon>
    </lineage>
</organism>
<comment type="caution">
    <text evidence="1">The sequence shown here is derived from an EMBL/GenBank/DDBJ whole genome shotgun (WGS) entry which is preliminary data.</text>
</comment>
<dbReference type="InterPro" id="IPR046193">
    <property type="entry name" value="DUF6221"/>
</dbReference>
<protein>
    <submittedName>
        <fullName evidence="1">Uncharacterized protein</fullName>
    </submittedName>
</protein>
<keyword evidence="2" id="KW-1185">Reference proteome</keyword>
<dbReference type="EMBL" id="JACHEM010000049">
    <property type="protein sequence ID" value="MBB6440226.1"/>
    <property type="molecule type" value="Genomic_DNA"/>
</dbReference>
<sequence>MPLASDRAHIARHDPARVLAEVDATRRIMEIHKPAVPRARPNRERGCLTCTSAQSWDAEANEALCATLRLLALPYEGQPGYREEWRP</sequence>
<proteinExistence type="predicted"/>
<evidence type="ECO:0000313" key="1">
    <source>
        <dbReference type="EMBL" id="MBB6440226.1"/>
    </source>
</evidence>
<dbReference type="Proteomes" id="UP000540423">
    <property type="component" value="Unassembled WGS sequence"/>
</dbReference>
<name>A0A7X0HM74_9ACTN</name>
<evidence type="ECO:0000313" key="2">
    <source>
        <dbReference type="Proteomes" id="UP000540423"/>
    </source>
</evidence>
<dbReference type="AlphaFoldDB" id="A0A7X0HM74"/>